<evidence type="ECO:0000313" key="2">
    <source>
        <dbReference type="EMBL" id="KYC42013.1"/>
    </source>
</evidence>
<dbReference type="Gene3D" id="1.10.443.10">
    <property type="entry name" value="Intergrase catalytic core"/>
    <property type="match status" value="1"/>
</dbReference>
<name>A0A139XBI8_9CYAN</name>
<organism evidence="2 3">
    <name type="scientific">Scytonema hofmannii PCC 7110</name>
    <dbReference type="NCBI Taxonomy" id="128403"/>
    <lineage>
        <taxon>Bacteria</taxon>
        <taxon>Bacillati</taxon>
        <taxon>Cyanobacteriota</taxon>
        <taxon>Cyanophyceae</taxon>
        <taxon>Nostocales</taxon>
        <taxon>Scytonemataceae</taxon>
        <taxon>Scytonema</taxon>
    </lineage>
</organism>
<dbReference type="InterPro" id="IPR011010">
    <property type="entry name" value="DNA_brk_join_enz"/>
</dbReference>
<dbReference type="GO" id="GO:0006310">
    <property type="term" value="P:DNA recombination"/>
    <property type="evidence" value="ECO:0007669"/>
    <property type="project" value="UniProtKB-KW"/>
</dbReference>
<gene>
    <name evidence="2" type="ORF">WA1_18585</name>
</gene>
<keyword evidence="1" id="KW-0233">DNA recombination</keyword>
<dbReference type="RefSeq" id="WP_017750043.1">
    <property type="nucleotide sequence ID" value="NZ_KQ976354.1"/>
</dbReference>
<comment type="caution">
    <text evidence="2">The sequence shown here is derived from an EMBL/GenBank/DDBJ whole genome shotgun (WGS) entry which is preliminary data.</text>
</comment>
<dbReference type="GO" id="GO:0003677">
    <property type="term" value="F:DNA binding"/>
    <property type="evidence" value="ECO:0007669"/>
    <property type="project" value="InterPro"/>
</dbReference>
<protein>
    <submittedName>
        <fullName evidence="2">Integrase</fullName>
    </submittedName>
</protein>
<dbReference type="EMBL" id="ANNX02000020">
    <property type="protein sequence ID" value="KYC42013.1"/>
    <property type="molecule type" value="Genomic_DNA"/>
</dbReference>
<dbReference type="SUPFAM" id="SSF56349">
    <property type="entry name" value="DNA breaking-rejoining enzymes"/>
    <property type="match status" value="1"/>
</dbReference>
<dbReference type="InterPro" id="IPR013762">
    <property type="entry name" value="Integrase-like_cat_sf"/>
</dbReference>
<evidence type="ECO:0000256" key="1">
    <source>
        <dbReference type="ARBA" id="ARBA00023172"/>
    </source>
</evidence>
<dbReference type="AlphaFoldDB" id="A0A139XBI8"/>
<keyword evidence="3" id="KW-1185">Reference proteome</keyword>
<dbReference type="GO" id="GO:0015074">
    <property type="term" value="P:DNA integration"/>
    <property type="evidence" value="ECO:0007669"/>
    <property type="project" value="InterPro"/>
</dbReference>
<dbReference type="Proteomes" id="UP000076925">
    <property type="component" value="Unassembled WGS sequence"/>
</dbReference>
<evidence type="ECO:0000313" key="3">
    <source>
        <dbReference type="Proteomes" id="UP000076925"/>
    </source>
</evidence>
<proteinExistence type="predicted"/>
<reference evidence="2 3" key="1">
    <citation type="journal article" date="2013" name="Genome Biol. Evol.">
        <title>Genomes of Stigonematalean cyanobacteria (subsection V) and the evolution of oxygenic photosynthesis from prokaryotes to plastids.</title>
        <authorList>
            <person name="Dagan T."/>
            <person name="Roettger M."/>
            <person name="Stucken K."/>
            <person name="Landan G."/>
            <person name="Koch R."/>
            <person name="Major P."/>
            <person name="Gould S.B."/>
            <person name="Goremykin V.V."/>
            <person name="Rippka R."/>
            <person name="Tandeau de Marsac N."/>
            <person name="Gugger M."/>
            <person name="Lockhart P.J."/>
            <person name="Allen J.F."/>
            <person name="Brune I."/>
            <person name="Maus I."/>
            <person name="Puhler A."/>
            <person name="Martin W.F."/>
        </authorList>
    </citation>
    <scope>NUCLEOTIDE SEQUENCE [LARGE SCALE GENOMIC DNA]</scope>
    <source>
        <strain evidence="2 3">PCC 7110</strain>
    </source>
</reference>
<sequence>MTADKWTLEAVNNRLKAGKIGVSVRQRGDRLSLRATLPPKPGSKRVVWSQQDISLGIYANTWGFQKAEAEAKLLGGRIASVRFDWGDYVEVEQPKGEVAEWVAKFEEDYFNRRGRSRTTETTWKSDYLPAWHLLNGELSAENLIKAIGQVPANSRKRKLVCEKLTALAKYAGLTIDLSPYIGNYGVGETSPRHIPSAGEIELARERLGDRADWQWAYGVLAAYGLRPHELFFCEISPKPPHLLKVLEGKTGARELYPYHPQWAEQWRLFEVRRPSVTGRTYKDYGNRVSKTFNRRELPFTAYCLRHAFCIRMSTEYHVPVAVAASWSGHEAGVYLKIYNRWISGSEKRRVFEESLKHKP</sequence>
<accession>A0A139XBI8</accession>